<gene>
    <name evidence="1" type="ORF">EYF80_019587</name>
</gene>
<sequence length="86" mass="9630">MGVGRKLQRDQRGGIQGSEGQSFFVKVSLAAARVVTIQRCNEVSRQHMEVVRTGIGPQEIVALHIQQSHLRCQRSAHHDDGFHRSD</sequence>
<evidence type="ECO:0000313" key="1">
    <source>
        <dbReference type="EMBL" id="TNN70216.1"/>
    </source>
</evidence>
<comment type="caution">
    <text evidence="1">The sequence shown here is derived from an EMBL/GenBank/DDBJ whole genome shotgun (WGS) entry which is preliminary data.</text>
</comment>
<keyword evidence="2" id="KW-1185">Reference proteome</keyword>
<proteinExistence type="predicted"/>
<dbReference type="EMBL" id="SRLO01000166">
    <property type="protein sequence ID" value="TNN70216.1"/>
    <property type="molecule type" value="Genomic_DNA"/>
</dbReference>
<organism evidence="1 2">
    <name type="scientific">Liparis tanakae</name>
    <name type="common">Tanaka's snailfish</name>
    <dbReference type="NCBI Taxonomy" id="230148"/>
    <lineage>
        <taxon>Eukaryota</taxon>
        <taxon>Metazoa</taxon>
        <taxon>Chordata</taxon>
        <taxon>Craniata</taxon>
        <taxon>Vertebrata</taxon>
        <taxon>Euteleostomi</taxon>
        <taxon>Actinopterygii</taxon>
        <taxon>Neopterygii</taxon>
        <taxon>Teleostei</taxon>
        <taxon>Neoteleostei</taxon>
        <taxon>Acanthomorphata</taxon>
        <taxon>Eupercaria</taxon>
        <taxon>Perciformes</taxon>
        <taxon>Cottioidei</taxon>
        <taxon>Cottales</taxon>
        <taxon>Liparidae</taxon>
        <taxon>Liparis</taxon>
    </lineage>
</organism>
<protein>
    <submittedName>
        <fullName evidence="1">Uncharacterized protein</fullName>
    </submittedName>
</protein>
<dbReference type="AlphaFoldDB" id="A0A4Z2HWI2"/>
<reference evidence="1 2" key="1">
    <citation type="submission" date="2019-03" db="EMBL/GenBank/DDBJ databases">
        <title>First draft genome of Liparis tanakae, snailfish: a comprehensive survey of snailfish specific genes.</title>
        <authorList>
            <person name="Kim W."/>
            <person name="Song I."/>
            <person name="Jeong J.-H."/>
            <person name="Kim D."/>
            <person name="Kim S."/>
            <person name="Ryu S."/>
            <person name="Song J.Y."/>
            <person name="Lee S.K."/>
        </authorList>
    </citation>
    <scope>NUCLEOTIDE SEQUENCE [LARGE SCALE GENOMIC DNA]</scope>
    <source>
        <tissue evidence="1">Muscle</tissue>
    </source>
</reference>
<dbReference type="Proteomes" id="UP000314294">
    <property type="component" value="Unassembled WGS sequence"/>
</dbReference>
<name>A0A4Z2HWI2_9TELE</name>
<evidence type="ECO:0000313" key="2">
    <source>
        <dbReference type="Proteomes" id="UP000314294"/>
    </source>
</evidence>
<accession>A0A4Z2HWI2</accession>